<name>A0A6J2VTS1_CHACN</name>
<protein>
    <submittedName>
        <fullName evidence="3">Cornifelin-like</fullName>
    </submittedName>
</protein>
<proteinExistence type="inferred from homology"/>
<comment type="similarity">
    <text evidence="1">Belongs to the cornifelin family.</text>
</comment>
<dbReference type="RefSeq" id="XP_030635119.1">
    <property type="nucleotide sequence ID" value="XM_030779259.1"/>
</dbReference>
<dbReference type="Proteomes" id="UP000504632">
    <property type="component" value="Chromosome 7"/>
</dbReference>
<dbReference type="Pfam" id="PF04749">
    <property type="entry name" value="PLAC8"/>
    <property type="match status" value="1"/>
</dbReference>
<dbReference type="PANTHER" id="PTHR15907">
    <property type="entry name" value="DUF614 FAMILY PROTEIN-RELATED"/>
    <property type="match status" value="1"/>
</dbReference>
<dbReference type="InterPro" id="IPR006461">
    <property type="entry name" value="PLAC_motif_containing"/>
</dbReference>
<sequence length="173" mass="19848">MPNSSVMQQPQNTVINTFSNQWSTGICDCFDNIPECCYAFWCMPCYACMISEKHGECLCLPLLDGFGLFPPATMAMRVRMRYLYGIEGSICNDCVYSLFCCACVWCQMSRERQIREEGVTLVSQRQTNLTARGKKPLRRLVEGARMLRDLPPESRTVKRMRERMGGGWDPPRC</sequence>
<evidence type="ECO:0000313" key="2">
    <source>
        <dbReference type="Proteomes" id="UP000504632"/>
    </source>
</evidence>
<dbReference type="GeneID" id="115816300"/>
<accession>A0A6J2VTS1</accession>
<dbReference type="AlphaFoldDB" id="A0A6J2VTS1"/>
<gene>
    <name evidence="3" type="primary">LOC115816300</name>
</gene>
<dbReference type="NCBIfam" id="TIGR01571">
    <property type="entry name" value="A_thal_Cys_rich"/>
    <property type="match status" value="1"/>
</dbReference>
<evidence type="ECO:0000256" key="1">
    <source>
        <dbReference type="ARBA" id="ARBA00009024"/>
    </source>
</evidence>
<dbReference type="OrthoDB" id="1045822at2759"/>
<dbReference type="InParanoid" id="A0A6J2VTS1"/>
<organism evidence="2 3">
    <name type="scientific">Chanos chanos</name>
    <name type="common">Milkfish</name>
    <name type="synonym">Mugil chanos</name>
    <dbReference type="NCBI Taxonomy" id="29144"/>
    <lineage>
        <taxon>Eukaryota</taxon>
        <taxon>Metazoa</taxon>
        <taxon>Chordata</taxon>
        <taxon>Craniata</taxon>
        <taxon>Vertebrata</taxon>
        <taxon>Euteleostomi</taxon>
        <taxon>Actinopterygii</taxon>
        <taxon>Neopterygii</taxon>
        <taxon>Teleostei</taxon>
        <taxon>Ostariophysi</taxon>
        <taxon>Gonorynchiformes</taxon>
        <taxon>Chanidae</taxon>
        <taxon>Chanos</taxon>
    </lineage>
</organism>
<evidence type="ECO:0000313" key="3">
    <source>
        <dbReference type="RefSeq" id="XP_030635119.1"/>
    </source>
</evidence>
<reference evidence="3" key="1">
    <citation type="submission" date="2025-08" db="UniProtKB">
        <authorList>
            <consortium name="RefSeq"/>
        </authorList>
    </citation>
    <scope>IDENTIFICATION</scope>
</reference>
<keyword evidence="2" id="KW-1185">Reference proteome</keyword>